<reference evidence="2 3" key="1">
    <citation type="submission" date="2023-11" db="EMBL/GenBank/DDBJ databases">
        <title>Analysis of the Genomes of Mucilaginibacter gossypii cycad 4 and M. sabulilitoris SNA2: microbes with the potential for plant growth promotion.</title>
        <authorList>
            <person name="Hirsch A.M."/>
            <person name="Humm E."/>
            <person name="Rubbi M."/>
            <person name="Del Vecchio G."/>
            <person name="Ha S.M."/>
            <person name="Pellegrini M."/>
            <person name="Gunsalus R.P."/>
        </authorList>
    </citation>
    <scope>NUCLEOTIDE SEQUENCE [LARGE SCALE GENOMIC DNA]</scope>
    <source>
        <strain evidence="2 3">SNA2</strain>
    </source>
</reference>
<dbReference type="InterPro" id="IPR036291">
    <property type="entry name" value="NAD(P)-bd_dom_sf"/>
</dbReference>
<dbReference type="SUPFAM" id="SSF51735">
    <property type="entry name" value="NAD(P)-binding Rossmann-fold domains"/>
    <property type="match status" value="1"/>
</dbReference>
<dbReference type="Pfam" id="PF00106">
    <property type="entry name" value="adh_short"/>
    <property type="match status" value="1"/>
</dbReference>
<sequence>MWTKKDIPDQTGKIAIVTGANTGIGFETARALFEKGAHVIIASRDAEKGLDAIKRLKSAGVHGELELGILNLACLEDIKTFAEVFKKSHQKLDLLINNAGVMKPPAGKSEDGFELQFGVNFIGHFALTAHLYDLLQHTKGARVVTVSSGASRFIEQIDYDNLKLEKPYDDFREYSTSKLANLYFANELNRRAAGTITSIAAHPGVVYTELTRHIPDNELEVAFARFPTVMQPWQGALPSLYAATSPEAEGGAYYAPDGEGELSGYPAPVTIVTPAMRDGNKASELWDYAERVTCLNFP</sequence>
<dbReference type="PRINTS" id="PR00081">
    <property type="entry name" value="GDHRDH"/>
</dbReference>
<dbReference type="EMBL" id="CP139558">
    <property type="protein sequence ID" value="WPU94738.1"/>
    <property type="molecule type" value="Genomic_DNA"/>
</dbReference>
<dbReference type="CDD" id="cd05327">
    <property type="entry name" value="retinol-DH_like_SDR_c_like"/>
    <property type="match status" value="1"/>
</dbReference>
<organism evidence="2 3">
    <name type="scientific">Mucilaginibacter sabulilitoris</name>
    <dbReference type="NCBI Taxonomy" id="1173583"/>
    <lineage>
        <taxon>Bacteria</taxon>
        <taxon>Pseudomonadati</taxon>
        <taxon>Bacteroidota</taxon>
        <taxon>Sphingobacteriia</taxon>
        <taxon>Sphingobacteriales</taxon>
        <taxon>Sphingobacteriaceae</taxon>
        <taxon>Mucilaginibacter</taxon>
    </lineage>
</organism>
<dbReference type="PANTHER" id="PTHR43157">
    <property type="entry name" value="PHOSPHATIDYLINOSITOL-GLYCAN BIOSYNTHESIS CLASS F PROTEIN-RELATED"/>
    <property type="match status" value="1"/>
</dbReference>
<dbReference type="RefSeq" id="WP_321563854.1">
    <property type="nucleotide sequence ID" value="NZ_CP139558.1"/>
</dbReference>
<evidence type="ECO:0000256" key="1">
    <source>
        <dbReference type="ARBA" id="ARBA00023002"/>
    </source>
</evidence>
<gene>
    <name evidence="2" type="ORF">SNE25_04290</name>
</gene>
<proteinExistence type="predicted"/>
<evidence type="ECO:0000313" key="3">
    <source>
        <dbReference type="Proteomes" id="UP001324380"/>
    </source>
</evidence>
<dbReference type="Proteomes" id="UP001324380">
    <property type="component" value="Chromosome"/>
</dbReference>
<keyword evidence="1" id="KW-0560">Oxidoreductase</keyword>
<protein>
    <submittedName>
        <fullName evidence="2">Oxidoreductase</fullName>
    </submittedName>
</protein>
<dbReference type="InterPro" id="IPR002347">
    <property type="entry name" value="SDR_fam"/>
</dbReference>
<evidence type="ECO:0000313" key="2">
    <source>
        <dbReference type="EMBL" id="WPU94738.1"/>
    </source>
</evidence>
<keyword evidence="3" id="KW-1185">Reference proteome</keyword>
<dbReference type="PANTHER" id="PTHR43157:SF31">
    <property type="entry name" value="PHOSPHATIDYLINOSITOL-GLYCAN BIOSYNTHESIS CLASS F PROTEIN"/>
    <property type="match status" value="1"/>
</dbReference>
<dbReference type="Gene3D" id="3.40.50.720">
    <property type="entry name" value="NAD(P)-binding Rossmann-like Domain"/>
    <property type="match status" value="1"/>
</dbReference>
<accession>A0ABZ0TNR1</accession>
<dbReference type="NCBIfam" id="NF004846">
    <property type="entry name" value="PRK06197.1"/>
    <property type="match status" value="1"/>
</dbReference>
<name>A0ABZ0TNR1_9SPHI</name>